<accession>A0A2S0ULN5</accession>
<gene>
    <name evidence="3" type="ORF">HYN69_09640</name>
</gene>
<feature type="signal peptide" evidence="1">
    <location>
        <begin position="1"/>
        <end position="22"/>
    </location>
</feature>
<feature type="chain" id="PRO_5015589680" description="Lysozyme inhibitor LprI-like N-terminal domain-containing protein" evidence="1">
    <location>
        <begin position="23"/>
        <end position="125"/>
    </location>
</feature>
<dbReference type="AlphaFoldDB" id="A0A2S0ULN5"/>
<evidence type="ECO:0000313" key="3">
    <source>
        <dbReference type="EMBL" id="AWB48739.1"/>
    </source>
</evidence>
<dbReference type="EMBL" id="CP028918">
    <property type="protein sequence ID" value="AWB48739.1"/>
    <property type="molecule type" value="Genomic_DNA"/>
</dbReference>
<name>A0A2S0ULN5_9RHOB</name>
<dbReference type="PANTHER" id="PTHR39176:SF1">
    <property type="entry name" value="PERIPLASMIC PROTEIN"/>
    <property type="match status" value="1"/>
</dbReference>
<keyword evidence="1" id="KW-0732">Signal</keyword>
<keyword evidence="4" id="KW-1185">Reference proteome</keyword>
<dbReference type="Gene3D" id="1.20.1270.180">
    <property type="match status" value="1"/>
</dbReference>
<dbReference type="KEGG" id="geh:HYN69_09640"/>
<dbReference type="PANTHER" id="PTHR39176">
    <property type="entry name" value="PERIPLASMIC PROTEIN-RELATED"/>
    <property type="match status" value="1"/>
</dbReference>
<dbReference type="InterPro" id="IPR009739">
    <property type="entry name" value="LprI-like_N"/>
</dbReference>
<sequence>MEAVMRWLFVILLVALPVPAGAQDCDEAETTLAMGVCLQDALAAADAELNLTYRLAMEQLGENELPAVATSLKQAQRAWITYRDLACASERALYAGGSMAGIARTGCLLRLTTERVTGLSEFLPN</sequence>
<reference evidence="3 4" key="1">
    <citation type="submission" date="2018-04" db="EMBL/GenBank/DDBJ databases">
        <title>Genome sequencing of Gemmobacter.</title>
        <authorList>
            <person name="Yi H."/>
            <person name="Baek M.-G."/>
        </authorList>
    </citation>
    <scope>NUCLEOTIDE SEQUENCE [LARGE SCALE GENOMIC DNA]</scope>
    <source>
        <strain evidence="3 4">HYN0069</strain>
    </source>
</reference>
<proteinExistence type="predicted"/>
<organism evidence="3 4">
    <name type="scientific">Paragemmobacter aquarius</name>
    <dbReference type="NCBI Taxonomy" id="2169400"/>
    <lineage>
        <taxon>Bacteria</taxon>
        <taxon>Pseudomonadati</taxon>
        <taxon>Pseudomonadota</taxon>
        <taxon>Alphaproteobacteria</taxon>
        <taxon>Rhodobacterales</taxon>
        <taxon>Paracoccaceae</taxon>
        <taxon>Paragemmobacter</taxon>
    </lineage>
</organism>
<feature type="domain" description="Lysozyme inhibitor LprI-like N-terminal" evidence="2">
    <location>
        <begin position="25"/>
        <end position="117"/>
    </location>
</feature>
<dbReference type="Proteomes" id="UP000244496">
    <property type="component" value="Chromosome"/>
</dbReference>
<protein>
    <recommendedName>
        <fullName evidence="2">Lysozyme inhibitor LprI-like N-terminal domain-containing protein</fullName>
    </recommendedName>
</protein>
<evidence type="ECO:0000313" key="4">
    <source>
        <dbReference type="Proteomes" id="UP000244496"/>
    </source>
</evidence>
<dbReference type="Pfam" id="PF07007">
    <property type="entry name" value="LprI"/>
    <property type="match status" value="1"/>
</dbReference>
<evidence type="ECO:0000256" key="1">
    <source>
        <dbReference type="SAM" id="SignalP"/>
    </source>
</evidence>
<evidence type="ECO:0000259" key="2">
    <source>
        <dbReference type="Pfam" id="PF07007"/>
    </source>
</evidence>